<dbReference type="AlphaFoldDB" id="A0A0W8F1A6"/>
<organism evidence="3">
    <name type="scientific">hydrocarbon metagenome</name>
    <dbReference type="NCBI Taxonomy" id="938273"/>
    <lineage>
        <taxon>unclassified sequences</taxon>
        <taxon>metagenomes</taxon>
        <taxon>ecological metagenomes</taxon>
    </lineage>
</organism>
<dbReference type="PANTHER" id="PTHR46558">
    <property type="entry name" value="TRACRIPTIONAL REGULATORY PROTEIN-RELATED-RELATED"/>
    <property type="match status" value="1"/>
</dbReference>
<evidence type="ECO:0000313" key="3">
    <source>
        <dbReference type="EMBL" id="KUG14370.1"/>
    </source>
</evidence>
<comment type="caution">
    <text evidence="3">The sequence shown here is derived from an EMBL/GenBank/DDBJ whole genome shotgun (WGS) entry which is preliminary data.</text>
</comment>
<dbReference type="Pfam" id="PF01381">
    <property type="entry name" value="HTH_3"/>
    <property type="match status" value="1"/>
</dbReference>
<dbReference type="GO" id="GO:0003677">
    <property type="term" value="F:DNA binding"/>
    <property type="evidence" value="ECO:0007669"/>
    <property type="project" value="UniProtKB-KW"/>
</dbReference>
<sequence length="66" mass="7516">MKNRIKVFRAMHDLTQEALARDLGVTRQTVLAIEKGKYDPSLDLAFRIARYFGVAIEEVFTFDAAP</sequence>
<dbReference type="EMBL" id="LNQE01001666">
    <property type="protein sequence ID" value="KUG14370.1"/>
    <property type="molecule type" value="Genomic_DNA"/>
</dbReference>
<evidence type="ECO:0000259" key="2">
    <source>
        <dbReference type="PROSITE" id="PS50943"/>
    </source>
</evidence>
<dbReference type="SMART" id="SM00530">
    <property type="entry name" value="HTH_XRE"/>
    <property type="match status" value="1"/>
</dbReference>
<dbReference type="InterPro" id="IPR001387">
    <property type="entry name" value="Cro/C1-type_HTH"/>
</dbReference>
<gene>
    <name evidence="3" type="ORF">ASZ90_015996</name>
</gene>
<dbReference type="CDD" id="cd00093">
    <property type="entry name" value="HTH_XRE"/>
    <property type="match status" value="1"/>
</dbReference>
<dbReference type="InterPro" id="IPR010982">
    <property type="entry name" value="Lambda_DNA-bd_dom_sf"/>
</dbReference>
<keyword evidence="1" id="KW-0238">DNA-binding</keyword>
<evidence type="ECO:0000256" key="1">
    <source>
        <dbReference type="ARBA" id="ARBA00023125"/>
    </source>
</evidence>
<name>A0A0W8F1A6_9ZZZZ</name>
<reference evidence="3" key="1">
    <citation type="journal article" date="2015" name="Proc. Natl. Acad. Sci. U.S.A.">
        <title>Networks of energetic and metabolic interactions define dynamics in microbial communities.</title>
        <authorList>
            <person name="Embree M."/>
            <person name="Liu J.K."/>
            <person name="Al-Bassam M.M."/>
            <person name="Zengler K."/>
        </authorList>
    </citation>
    <scope>NUCLEOTIDE SEQUENCE</scope>
</reference>
<feature type="domain" description="HTH cro/C1-type" evidence="2">
    <location>
        <begin position="5"/>
        <end position="59"/>
    </location>
</feature>
<protein>
    <submittedName>
        <fullName evidence="3">Putative hth-type transcriptional regulator</fullName>
    </submittedName>
</protein>
<dbReference type="SUPFAM" id="SSF47413">
    <property type="entry name" value="lambda repressor-like DNA-binding domains"/>
    <property type="match status" value="1"/>
</dbReference>
<dbReference type="PROSITE" id="PS50943">
    <property type="entry name" value="HTH_CROC1"/>
    <property type="match status" value="1"/>
</dbReference>
<proteinExistence type="predicted"/>
<dbReference type="PANTHER" id="PTHR46558:SF4">
    <property type="entry name" value="DNA-BIDING PHAGE PROTEIN"/>
    <property type="match status" value="1"/>
</dbReference>
<dbReference type="Gene3D" id="1.10.260.40">
    <property type="entry name" value="lambda repressor-like DNA-binding domains"/>
    <property type="match status" value="1"/>
</dbReference>
<accession>A0A0W8F1A6</accession>